<reference evidence="1 2" key="1">
    <citation type="submission" date="2017-12" db="EMBL/GenBank/DDBJ databases">
        <title>Comparative genomics of Botrytis spp.</title>
        <authorList>
            <person name="Valero-Jimenez C.A."/>
            <person name="Tapia P."/>
            <person name="Veloso J."/>
            <person name="Silva-Moreno E."/>
            <person name="Staats M."/>
            <person name="Valdes J.H."/>
            <person name="Van Kan J.A.L."/>
        </authorList>
    </citation>
    <scope>NUCLEOTIDE SEQUENCE [LARGE SCALE GENOMIC DNA]</scope>
    <source>
        <strain evidence="1 2">MUCL11595</strain>
    </source>
</reference>
<comment type="caution">
    <text evidence="1">The sequence shown here is derived from an EMBL/GenBank/DDBJ whole genome shotgun (WGS) entry which is preliminary data.</text>
</comment>
<evidence type="ECO:0000313" key="2">
    <source>
        <dbReference type="Proteomes" id="UP000297527"/>
    </source>
</evidence>
<protein>
    <submittedName>
        <fullName evidence="1">Uncharacterized protein</fullName>
    </submittedName>
</protein>
<gene>
    <name evidence="1" type="ORF">BCON_0279g00090</name>
</gene>
<organism evidence="1 2">
    <name type="scientific">Botryotinia convoluta</name>
    <dbReference type="NCBI Taxonomy" id="54673"/>
    <lineage>
        <taxon>Eukaryota</taxon>
        <taxon>Fungi</taxon>
        <taxon>Dikarya</taxon>
        <taxon>Ascomycota</taxon>
        <taxon>Pezizomycotina</taxon>
        <taxon>Leotiomycetes</taxon>
        <taxon>Helotiales</taxon>
        <taxon>Sclerotiniaceae</taxon>
        <taxon>Botryotinia</taxon>
    </lineage>
</organism>
<accession>A0A4Z1HKW1</accession>
<proteinExistence type="predicted"/>
<dbReference type="EMBL" id="PQXN01000278">
    <property type="protein sequence ID" value="TGO47410.1"/>
    <property type="molecule type" value="Genomic_DNA"/>
</dbReference>
<keyword evidence="2" id="KW-1185">Reference proteome</keyword>
<name>A0A4Z1HKW1_9HELO</name>
<evidence type="ECO:0000313" key="1">
    <source>
        <dbReference type="EMBL" id="TGO47410.1"/>
    </source>
</evidence>
<sequence length="72" mass="8154">MAPCCRRESLVNSSKNFEEEISQSSITLSHNGNLLLLRAIRRKSPSKAVRIETQSTAPYFDTERYLPAVTLQ</sequence>
<dbReference type="AlphaFoldDB" id="A0A4Z1HKW1"/>
<dbReference type="Proteomes" id="UP000297527">
    <property type="component" value="Unassembled WGS sequence"/>
</dbReference>